<reference evidence="1 2" key="1">
    <citation type="submission" date="2016-10" db="EMBL/GenBank/DDBJ databases">
        <authorList>
            <person name="de Groot N.N."/>
        </authorList>
    </citation>
    <scope>NUCLEOTIDE SEQUENCE [LARGE SCALE GENOMIC DNA]</scope>
    <source>
        <strain evidence="1 2">CGMCC 4.5739</strain>
    </source>
</reference>
<evidence type="ECO:0000313" key="2">
    <source>
        <dbReference type="Proteomes" id="UP000199207"/>
    </source>
</evidence>
<dbReference type="SUPFAM" id="SSF48452">
    <property type="entry name" value="TPR-like"/>
    <property type="match status" value="1"/>
</dbReference>
<dbReference type="SMART" id="SM00028">
    <property type="entry name" value="TPR"/>
    <property type="match status" value="4"/>
</dbReference>
<proteinExistence type="predicted"/>
<dbReference type="Gene3D" id="1.25.40.10">
    <property type="entry name" value="Tetratricopeptide repeat domain"/>
    <property type="match status" value="1"/>
</dbReference>
<dbReference type="Proteomes" id="UP000199207">
    <property type="component" value="Unassembled WGS sequence"/>
</dbReference>
<dbReference type="STRING" id="910347.SAMN05421773_110222"/>
<dbReference type="RefSeq" id="WP_093840038.1">
    <property type="nucleotide sequence ID" value="NZ_FOLM01000010.1"/>
</dbReference>
<keyword evidence="2" id="KW-1185">Reference proteome</keyword>
<dbReference type="EMBL" id="FOLM01000010">
    <property type="protein sequence ID" value="SFD16089.1"/>
    <property type="molecule type" value="Genomic_DNA"/>
</dbReference>
<organism evidence="1 2">
    <name type="scientific">Streptomyces aidingensis</name>
    <dbReference type="NCBI Taxonomy" id="910347"/>
    <lineage>
        <taxon>Bacteria</taxon>
        <taxon>Bacillati</taxon>
        <taxon>Actinomycetota</taxon>
        <taxon>Actinomycetes</taxon>
        <taxon>Kitasatosporales</taxon>
        <taxon>Streptomycetaceae</taxon>
        <taxon>Streptomyces</taxon>
    </lineage>
</organism>
<sequence>MTLDTLPPGRSVELLGRIMGPDRVAAEPEAAARMAERCAHLPLALRIMAEKANDQPEVSLAELVEQLADERDRLDALGFADDELADVRAVFSTSYRSLPAAAARMFRLLGLHPGPEMSLSAVAALTGSRAADLRPPLERLVQASLVQRAPGRRLRLHDLLHSYAAECAEREETPEHRTRALRRVLGWYLHTVAAGHRVILPSFHRVPLPAADPQAPPPLSFGDVEQAMDWFERERLTLLDALRTALRAGQYDLAWRLPAVMYGFWELRHYWHEWLELHRLGLRAARAAGDRYGEACNRLGLGDAQWLLGRLPEALAAYRQAAGLGRAEGDGWIAGFALRGTATVQLRQGSIGEALATTEESIEVFRAHGERRGEGQALLTLAQCQCALGEHDRERESCRRAVELFTGLRDTWSVAFGSCALARACGEVGAHQEALELYRAAREAFEEFGNRRNTLRALVGISESLQALGSPEAAGHWREAARLSAGLEEAQAAEMRERIARAPGSGPGGAAG</sequence>
<dbReference type="PANTHER" id="PTHR47691:SF3">
    <property type="entry name" value="HTH-TYPE TRANSCRIPTIONAL REGULATOR RV0890C-RELATED"/>
    <property type="match status" value="1"/>
</dbReference>
<evidence type="ECO:0000313" key="1">
    <source>
        <dbReference type="EMBL" id="SFD16089.1"/>
    </source>
</evidence>
<dbReference type="AlphaFoldDB" id="A0A1I1Q222"/>
<dbReference type="InterPro" id="IPR011990">
    <property type="entry name" value="TPR-like_helical_dom_sf"/>
</dbReference>
<dbReference type="PANTHER" id="PTHR47691">
    <property type="entry name" value="REGULATOR-RELATED"/>
    <property type="match status" value="1"/>
</dbReference>
<accession>A0A1I1Q222</accession>
<dbReference type="InterPro" id="IPR019734">
    <property type="entry name" value="TPR_rpt"/>
</dbReference>
<evidence type="ECO:0008006" key="3">
    <source>
        <dbReference type="Google" id="ProtNLM"/>
    </source>
</evidence>
<name>A0A1I1Q222_9ACTN</name>
<dbReference type="OrthoDB" id="3482507at2"/>
<gene>
    <name evidence="1" type="ORF">SAMN05421773_110222</name>
</gene>
<protein>
    <recommendedName>
        <fullName evidence="3">Tetratricopeptide repeat-containing protein</fullName>
    </recommendedName>
</protein>